<dbReference type="OrthoDB" id="933657at2"/>
<dbReference type="RefSeq" id="WP_132794645.1">
    <property type="nucleotide sequence ID" value="NZ_SLXM01000005.1"/>
</dbReference>
<protein>
    <submittedName>
        <fullName evidence="2">Uncharacterized protein</fullName>
    </submittedName>
</protein>
<dbReference type="AlphaFoldDB" id="A0A4R2NSX6"/>
<evidence type="ECO:0000313" key="2">
    <source>
        <dbReference type="EMBL" id="TCP24584.1"/>
    </source>
</evidence>
<dbReference type="Proteomes" id="UP000294564">
    <property type="component" value="Unassembled WGS sequence"/>
</dbReference>
<gene>
    <name evidence="2" type="ORF">EV195_10515</name>
</gene>
<accession>A0A4R2NSX6</accession>
<evidence type="ECO:0000256" key="1">
    <source>
        <dbReference type="SAM" id="Phobius"/>
    </source>
</evidence>
<dbReference type="EMBL" id="SLXM01000005">
    <property type="protein sequence ID" value="TCP24584.1"/>
    <property type="molecule type" value="Genomic_DNA"/>
</dbReference>
<sequence length="424" mass="48412">MTKFFKVVGVFIALLIITFLVLFFSKNESLPTGEKGEKAEELATKMLAAINHEAFKNAELLEWSFRENHHYKWFKSEGKVEVSWDQNKVILNTSNPAQSEAFVNGEKVDNLEIISTALAYFNNDSFWLIAPHKVMDSGVERSIVTNENKDALLVTYTLGGTTPGDSYLWILDENNFPTGYKMWTSIIPIGGVYASWNDWIDTEAGFKLPTKHETNLFDLTITMGNPKASTPKADTLANKILKAIKHEAYKTTKNIEWSFGGRRSYKWNKEEHIVEVTWDTTKVVLHPNNLERSTIYFNEKLSESKDKAIIKKAEDYFNNDSFWLVAPHKLFEPGILRSVKETDGKEALLVKYTTGGTTPGDSYLWILDENYVPKSYKMYVPSMKMNGVPATWEDWITTESGTLLPKMHRFGKDRELSMGDVKAY</sequence>
<keyword evidence="1" id="KW-0472">Membrane</keyword>
<name>A0A4R2NSX6_9FLAO</name>
<feature type="transmembrane region" description="Helical" evidence="1">
    <location>
        <begin position="7"/>
        <end position="25"/>
    </location>
</feature>
<comment type="caution">
    <text evidence="2">The sequence shown here is derived from an EMBL/GenBank/DDBJ whole genome shotgun (WGS) entry which is preliminary data.</text>
</comment>
<evidence type="ECO:0000313" key="3">
    <source>
        <dbReference type="Proteomes" id="UP000294564"/>
    </source>
</evidence>
<keyword evidence="1" id="KW-0812">Transmembrane</keyword>
<keyword evidence="3" id="KW-1185">Reference proteome</keyword>
<organism evidence="2 3">
    <name type="scientific">Tenacibaculum skagerrakense</name>
    <dbReference type="NCBI Taxonomy" id="186571"/>
    <lineage>
        <taxon>Bacteria</taxon>
        <taxon>Pseudomonadati</taxon>
        <taxon>Bacteroidota</taxon>
        <taxon>Flavobacteriia</taxon>
        <taxon>Flavobacteriales</taxon>
        <taxon>Flavobacteriaceae</taxon>
        <taxon>Tenacibaculum</taxon>
    </lineage>
</organism>
<reference evidence="2 3" key="1">
    <citation type="submission" date="2019-03" db="EMBL/GenBank/DDBJ databases">
        <title>Genomic Encyclopedia of Type Strains, Phase IV (KMG-IV): sequencing the most valuable type-strain genomes for metagenomic binning, comparative biology and taxonomic classification.</title>
        <authorList>
            <person name="Goeker M."/>
        </authorList>
    </citation>
    <scope>NUCLEOTIDE SEQUENCE [LARGE SCALE GENOMIC DNA]</scope>
    <source>
        <strain evidence="2 3">DSM 14836</strain>
    </source>
</reference>
<keyword evidence="1" id="KW-1133">Transmembrane helix</keyword>
<proteinExistence type="predicted"/>